<dbReference type="EMBL" id="JBEDUW010000004">
    <property type="protein sequence ID" value="KAK9931727.1"/>
    <property type="molecule type" value="Genomic_DNA"/>
</dbReference>
<comment type="caution">
    <text evidence="1">The sequence shown here is derived from an EMBL/GenBank/DDBJ whole genome shotgun (WGS) entry which is preliminary data.</text>
</comment>
<sequence>MWSVASRWIRDGDGMVMWSRAAVWVLVLDGIGFIDAGFWDGEAVVWAEVNWVLILWFEMAEAMECTVRARLGDGLIVYSKWCPIDWAWMSLASCSR</sequence>
<evidence type="ECO:0000313" key="2">
    <source>
        <dbReference type="Proteomes" id="UP001457282"/>
    </source>
</evidence>
<gene>
    <name evidence="1" type="ORF">M0R45_018994</name>
</gene>
<protein>
    <submittedName>
        <fullName evidence="1">Uncharacterized protein</fullName>
    </submittedName>
</protein>
<dbReference type="Proteomes" id="UP001457282">
    <property type="component" value="Unassembled WGS sequence"/>
</dbReference>
<dbReference type="AlphaFoldDB" id="A0AAW1X7M6"/>
<keyword evidence="2" id="KW-1185">Reference proteome</keyword>
<evidence type="ECO:0000313" key="1">
    <source>
        <dbReference type="EMBL" id="KAK9931727.1"/>
    </source>
</evidence>
<proteinExistence type="predicted"/>
<reference evidence="1 2" key="1">
    <citation type="journal article" date="2023" name="G3 (Bethesda)">
        <title>A chromosome-length genome assembly and annotation of blackberry (Rubus argutus, cv. 'Hillquist').</title>
        <authorList>
            <person name="Bruna T."/>
            <person name="Aryal R."/>
            <person name="Dudchenko O."/>
            <person name="Sargent D.J."/>
            <person name="Mead D."/>
            <person name="Buti M."/>
            <person name="Cavallini A."/>
            <person name="Hytonen T."/>
            <person name="Andres J."/>
            <person name="Pham M."/>
            <person name="Weisz D."/>
            <person name="Mascagni F."/>
            <person name="Usai G."/>
            <person name="Natali L."/>
            <person name="Bassil N."/>
            <person name="Fernandez G.E."/>
            <person name="Lomsadze A."/>
            <person name="Armour M."/>
            <person name="Olukolu B."/>
            <person name="Poorten T."/>
            <person name="Britton C."/>
            <person name="Davik J."/>
            <person name="Ashrafi H."/>
            <person name="Aiden E.L."/>
            <person name="Borodovsky M."/>
            <person name="Worthington M."/>
        </authorList>
    </citation>
    <scope>NUCLEOTIDE SEQUENCE [LARGE SCALE GENOMIC DNA]</scope>
    <source>
        <strain evidence="1">PI 553951</strain>
    </source>
</reference>
<name>A0AAW1X7M6_RUBAR</name>
<organism evidence="1 2">
    <name type="scientific">Rubus argutus</name>
    <name type="common">Southern blackberry</name>
    <dbReference type="NCBI Taxonomy" id="59490"/>
    <lineage>
        <taxon>Eukaryota</taxon>
        <taxon>Viridiplantae</taxon>
        <taxon>Streptophyta</taxon>
        <taxon>Embryophyta</taxon>
        <taxon>Tracheophyta</taxon>
        <taxon>Spermatophyta</taxon>
        <taxon>Magnoliopsida</taxon>
        <taxon>eudicotyledons</taxon>
        <taxon>Gunneridae</taxon>
        <taxon>Pentapetalae</taxon>
        <taxon>rosids</taxon>
        <taxon>fabids</taxon>
        <taxon>Rosales</taxon>
        <taxon>Rosaceae</taxon>
        <taxon>Rosoideae</taxon>
        <taxon>Rosoideae incertae sedis</taxon>
        <taxon>Rubus</taxon>
    </lineage>
</organism>
<accession>A0AAW1X7M6</accession>